<dbReference type="SUPFAM" id="SSF64518">
    <property type="entry name" value="Phase 1 flagellin"/>
    <property type="match status" value="1"/>
</dbReference>
<dbReference type="Pfam" id="PF00669">
    <property type="entry name" value="Flagellin_N"/>
    <property type="match status" value="1"/>
</dbReference>
<evidence type="ECO:0000259" key="1">
    <source>
        <dbReference type="Pfam" id="PF00669"/>
    </source>
</evidence>
<dbReference type="PANTHER" id="PTHR42792:SF1">
    <property type="entry name" value="FLAGELLAR HOOK-ASSOCIATED PROTEIN 3"/>
    <property type="match status" value="1"/>
</dbReference>
<protein>
    <submittedName>
        <fullName evidence="2">Flagellar hook-associated protein 3</fullName>
    </submittedName>
</protein>
<dbReference type="EMBL" id="DRWR01000111">
    <property type="protein sequence ID" value="HHQ16456.1"/>
    <property type="molecule type" value="Genomic_DNA"/>
</dbReference>
<gene>
    <name evidence="2" type="primary">flgL</name>
    <name evidence="2" type="ORF">ENM15_06565</name>
</gene>
<dbReference type="InterPro" id="IPR001029">
    <property type="entry name" value="Flagellin_N"/>
</dbReference>
<name>A0A7V6CEC9_9BACT</name>
<organism evidence="2">
    <name type="scientific">Thermodesulfobacterium geofontis</name>
    <dbReference type="NCBI Taxonomy" id="1295609"/>
    <lineage>
        <taxon>Bacteria</taxon>
        <taxon>Pseudomonadati</taxon>
        <taxon>Thermodesulfobacteriota</taxon>
        <taxon>Thermodesulfobacteria</taxon>
        <taxon>Thermodesulfobacteriales</taxon>
        <taxon>Thermodesulfobacteriaceae</taxon>
        <taxon>Thermodesulfobacterium</taxon>
    </lineage>
</organism>
<dbReference type="GO" id="GO:0005198">
    <property type="term" value="F:structural molecule activity"/>
    <property type="evidence" value="ECO:0007669"/>
    <property type="project" value="InterPro"/>
</dbReference>
<dbReference type="Gene3D" id="1.20.1330.10">
    <property type="entry name" value="f41 fragment of flagellin, N-terminal domain"/>
    <property type="match status" value="1"/>
</dbReference>
<dbReference type="InterPro" id="IPR001492">
    <property type="entry name" value="Flagellin"/>
</dbReference>
<dbReference type="PANTHER" id="PTHR42792">
    <property type="entry name" value="FLAGELLIN"/>
    <property type="match status" value="1"/>
</dbReference>
<sequence length="315" mass="34815">MRIGFNTRFRSILADLNRLSSEINLTQLKISSGKNFLRPSDDPSSVVISLNYKQGISNIEKYQRAIEDGLSILRSQEATLGNVQNLIARAKVLAIQAANDTQNAQSRQAIANEIDGIISAILSLANSQLGEKYIFAGKKTSGYTSGEKPFELVKETLPDPDGQIIEKVVYNGSVEDLEVGYDENLSINLGKSGQKIFIDSGLFETLLGLKRTLQANNTVDYEKEQYNIQEFIGKLDNVYNYISAERGEIGSQISHLETKKNLYQDFKETLQINLGNVESADIAELATKLQSLTIAYDAALRATVMVSDLSLAKYL</sequence>
<accession>A0A7V6CEC9</accession>
<feature type="domain" description="Flagellin N-terminal" evidence="1">
    <location>
        <begin position="13"/>
        <end position="140"/>
    </location>
</feature>
<evidence type="ECO:0000313" key="2">
    <source>
        <dbReference type="EMBL" id="HHQ16456.1"/>
    </source>
</evidence>
<keyword evidence="2" id="KW-0966">Cell projection</keyword>
<dbReference type="AlphaFoldDB" id="A0A7V6CEC9"/>
<proteinExistence type="predicted"/>
<dbReference type="NCBIfam" id="TIGR02550">
    <property type="entry name" value="flagell_flgL"/>
    <property type="match status" value="1"/>
</dbReference>
<keyword evidence="2" id="KW-0282">Flagellum</keyword>
<keyword evidence="2" id="KW-0969">Cilium</keyword>
<dbReference type="GO" id="GO:0071973">
    <property type="term" value="P:bacterial-type flagellum-dependent cell motility"/>
    <property type="evidence" value="ECO:0007669"/>
    <property type="project" value="InterPro"/>
</dbReference>
<comment type="caution">
    <text evidence="2">The sequence shown here is derived from an EMBL/GenBank/DDBJ whole genome shotgun (WGS) entry which is preliminary data.</text>
</comment>
<dbReference type="InterPro" id="IPR013384">
    <property type="entry name" value="Flagell_FlgL"/>
</dbReference>
<dbReference type="GO" id="GO:0009424">
    <property type="term" value="C:bacterial-type flagellum hook"/>
    <property type="evidence" value="ECO:0007669"/>
    <property type="project" value="InterPro"/>
</dbReference>
<reference evidence="2" key="1">
    <citation type="journal article" date="2020" name="mSystems">
        <title>Genome- and Community-Level Interaction Insights into Carbon Utilization and Element Cycling Functions of Hydrothermarchaeota in Hydrothermal Sediment.</title>
        <authorList>
            <person name="Zhou Z."/>
            <person name="Liu Y."/>
            <person name="Xu W."/>
            <person name="Pan J."/>
            <person name="Luo Z.H."/>
            <person name="Li M."/>
        </authorList>
    </citation>
    <scope>NUCLEOTIDE SEQUENCE [LARGE SCALE GENOMIC DNA]</scope>
    <source>
        <strain evidence="2">SpSt-106</strain>
    </source>
</reference>